<name>A0AA48KB93_9BACT</name>
<dbReference type="Proteomes" id="UP001238179">
    <property type="component" value="Chromosome"/>
</dbReference>
<dbReference type="PANTHER" id="PTHR38768">
    <property type="entry name" value="UPF0502 PROTEIN YCEH"/>
    <property type="match status" value="1"/>
</dbReference>
<dbReference type="HAMAP" id="MF_01584">
    <property type="entry name" value="UPF0502"/>
    <property type="match status" value="1"/>
</dbReference>
<feature type="coiled-coil region" evidence="2">
    <location>
        <begin position="180"/>
        <end position="207"/>
    </location>
</feature>
<dbReference type="RefSeq" id="WP_316415207.1">
    <property type="nucleotide sequence ID" value="NZ_AP027080.1"/>
</dbReference>
<evidence type="ECO:0000313" key="4">
    <source>
        <dbReference type="Proteomes" id="UP001238179"/>
    </source>
</evidence>
<sequence length="209" mass="23076">MAEYRLTATEQRVLGCLVEKHLSTPDYYPLTLNALVNACNQSTNRDPVLALDEAAVMEALQELRDHQAVWFVGAAGSRVQKYEHRLAESLGLSVQECAILAELLLRGPQTPGELRNRCTRMYPFPDLQEVDAVLGLMLEAEEPLVARLPRQPGTKETRYAHLLGDAPAAPEPSAPVPSRASALEAEVAALKEELAALRGEFEAFRKQFE</sequence>
<organism evidence="3 4">
    <name type="scientific">Mesoterricola silvestris</name>
    <dbReference type="NCBI Taxonomy" id="2927979"/>
    <lineage>
        <taxon>Bacteria</taxon>
        <taxon>Pseudomonadati</taxon>
        <taxon>Acidobacteriota</taxon>
        <taxon>Holophagae</taxon>
        <taxon>Holophagales</taxon>
        <taxon>Holophagaceae</taxon>
        <taxon>Mesoterricola</taxon>
    </lineage>
</organism>
<dbReference type="Pfam" id="PF04337">
    <property type="entry name" value="DUF480"/>
    <property type="match status" value="1"/>
</dbReference>
<dbReference type="EMBL" id="AP027080">
    <property type="protein sequence ID" value="BDU72293.1"/>
    <property type="molecule type" value="Genomic_DNA"/>
</dbReference>
<dbReference type="PANTHER" id="PTHR38768:SF1">
    <property type="entry name" value="UPF0502 PROTEIN YCEH"/>
    <property type="match status" value="1"/>
</dbReference>
<dbReference type="InterPro" id="IPR007432">
    <property type="entry name" value="DUF480"/>
</dbReference>
<protein>
    <submittedName>
        <fullName evidence="3">UPF0502 protein</fullName>
    </submittedName>
</protein>
<gene>
    <name evidence="3" type="ORF">METEAL_14670</name>
</gene>
<accession>A0AA48KB93</accession>
<evidence type="ECO:0000256" key="2">
    <source>
        <dbReference type="SAM" id="Coils"/>
    </source>
</evidence>
<proteinExistence type="inferred from homology"/>
<keyword evidence="2" id="KW-0175">Coiled coil</keyword>
<dbReference type="InterPro" id="IPR036388">
    <property type="entry name" value="WH-like_DNA-bd_sf"/>
</dbReference>
<dbReference type="InterPro" id="IPR036390">
    <property type="entry name" value="WH_DNA-bd_sf"/>
</dbReference>
<comment type="similarity">
    <text evidence="1">Belongs to the UPF0502 family.</text>
</comment>
<reference evidence="4" key="1">
    <citation type="journal article" date="2023" name="Int. J. Syst. Evol. Microbiol.">
        <title>Mesoterricola silvestris gen. nov., sp. nov., Mesoterricola sediminis sp. nov., Geothrix oryzae sp. nov., Geothrix edaphica sp. nov., Geothrix rubra sp. nov., and Geothrix limicola sp. nov., six novel members of Acidobacteriota isolated from soils.</title>
        <authorList>
            <person name="Itoh H."/>
            <person name="Sugisawa Y."/>
            <person name="Mise K."/>
            <person name="Xu Z."/>
            <person name="Kuniyasu M."/>
            <person name="Ushijima N."/>
            <person name="Kawano K."/>
            <person name="Kobayashi E."/>
            <person name="Shiratori Y."/>
            <person name="Masuda Y."/>
            <person name="Senoo K."/>
        </authorList>
    </citation>
    <scope>NUCLEOTIDE SEQUENCE [LARGE SCALE GENOMIC DNA]</scope>
    <source>
        <strain evidence="4">W79</strain>
    </source>
</reference>
<dbReference type="Gene3D" id="1.10.10.10">
    <property type="entry name" value="Winged helix-like DNA-binding domain superfamily/Winged helix DNA-binding domain"/>
    <property type="match status" value="2"/>
</dbReference>
<dbReference type="SUPFAM" id="SSF46785">
    <property type="entry name" value="Winged helix' DNA-binding domain"/>
    <property type="match status" value="2"/>
</dbReference>
<dbReference type="KEGG" id="msil:METEAL_14670"/>
<dbReference type="AlphaFoldDB" id="A0AA48KB93"/>
<evidence type="ECO:0000313" key="3">
    <source>
        <dbReference type="EMBL" id="BDU72293.1"/>
    </source>
</evidence>
<keyword evidence="4" id="KW-1185">Reference proteome</keyword>
<evidence type="ECO:0000256" key="1">
    <source>
        <dbReference type="HAMAP-Rule" id="MF_01584"/>
    </source>
</evidence>